<dbReference type="InterPro" id="IPR036250">
    <property type="entry name" value="AcylCo_DH-like_C"/>
</dbReference>
<dbReference type="Pfam" id="PF02770">
    <property type="entry name" value="Acyl-CoA_dh_M"/>
    <property type="match status" value="1"/>
</dbReference>
<evidence type="ECO:0000256" key="12">
    <source>
        <dbReference type="PIRSR" id="PIRSR000168-2"/>
    </source>
</evidence>
<dbReference type="GO" id="GO:0003997">
    <property type="term" value="F:acyl-CoA oxidase activity"/>
    <property type="evidence" value="ECO:0007669"/>
    <property type="project" value="InterPro"/>
</dbReference>
<evidence type="ECO:0000259" key="16">
    <source>
        <dbReference type="Pfam" id="PF22924"/>
    </source>
</evidence>
<dbReference type="InterPro" id="IPR006091">
    <property type="entry name" value="Acyl-CoA_Oxase/DH_mid-dom"/>
</dbReference>
<protein>
    <recommendedName>
        <fullName evidence="10">Acyl-coenzyme A oxidase</fullName>
    </recommendedName>
</protein>
<dbReference type="GO" id="GO:0005504">
    <property type="term" value="F:fatty acid binding"/>
    <property type="evidence" value="ECO:0007669"/>
    <property type="project" value="TreeGrafter"/>
</dbReference>
<dbReference type="InterPro" id="IPR002655">
    <property type="entry name" value="Acyl-CoA_oxidase_C"/>
</dbReference>
<evidence type="ECO:0000256" key="5">
    <source>
        <dbReference type="ARBA" id="ARBA00022827"/>
    </source>
</evidence>
<dbReference type="PIRSF" id="PIRSF000168">
    <property type="entry name" value="Acyl-CoA_oxidase"/>
    <property type="match status" value="1"/>
</dbReference>
<name>F0WYA4_9STRA</name>
<feature type="domain" description="Acyl-CoA oxidase/dehydrogenase middle" evidence="14">
    <location>
        <begin position="143"/>
        <end position="247"/>
    </location>
</feature>
<keyword evidence="7" id="KW-0560">Oxidoreductase</keyword>
<feature type="domain" description="Acyl-CoA oxidase C-alpha1" evidence="16">
    <location>
        <begin position="283"/>
        <end position="448"/>
    </location>
</feature>
<dbReference type="GO" id="GO:0055088">
    <property type="term" value="P:lipid homeostasis"/>
    <property type="evidence" value="ECO:0007669"/>
    <property type="project" value="TreeGrafter"/>
</dbReference>
<evidence type="ECO:0000256" key="11">
    <source>
        <dbReference type="PIRSR" id="PIRSR000168-1"/>
    </source>
</evidence>
<keyword evidence="6" id="KW-0276">Fatty acid metabolism</keyword>
<reference evidence="17" key="1">
    <citation type="journal article" date="2011" name="PLoS Biol.">
        <title>Gene gain and loss during evolution of obligate parasitism in the white rust pathogen of Arabidopsis thaliana.</title>
        <authorList>
            <person name="Kemen E."/>
            <person name="Gardiner A."/>
            <person name="Schultz-Larsen T."/>
            <person name="Kemen A.C."/>
            <person name="Balmuth A.L."/>
            <person name="Robert-Seilaniantz A."/>
            <person name="Bailey K."/>
            <person name="Holub E."/>
            <person name="Studholme D.J."/>
            <person name="Maclean D."/>
            <person name="Jones J.D."/>
        </authorList>
    </citation>
    <scope>NUCLEOTIDE SEQUENCE</scope>
</reference>
<evidence type="ECO:0000259" key="15">
    <source>
        <dbReference type="Pfam" id="PF14749"/>
    </source>
</evidence>
<evidence type="ECO:0000256" key="4">
    <source>
        <dbReference type="ARBA" id="ARBA00022630"/>
    </source>
</evidence>
<comment type="cofactor">
    <cofactor evidence="1">
        <name>FAD</name>
        <dbReference type="ChEBI" id="CHEBI:57692"/>
    </cofactor>
</comment>
<evidence type="ECO:0000256" key="9">
    <source>
        <dbReference type="ARBA" id="ARBA00023140"/>
    </source>
</evidence>
<dbReference type="GO" id="GO:0033540">
    <property type="term" value="P:fatty acid beta-oxidation using acyl-CoA oxidase"/>
    <property type="evidence" value="ECO:0007669"/>
    <property type="project" value="TreeGrafter"/>
</dbReference>
<dbReference type="InterPro" id="IPR055060">
    <property type="entry name" value="ACOX_C_alpha1"/>
</dbReference>
<evidence type="ECO:0000259" key="13">
    <source>
        <dbReference type="Pfam" id="PF01756"/>
    </source>
</evidence>
<keyword evidence="8" id="KW-0443">Lipid metabolism</keyword>
<feature type="binding site" evidence="12">
    <location>
        <position position="185"/>
    </location>
    <ligand>
        <name>FAD</name>
        <dbReference type="ChEBI" id="CHEBI:57692"/>
    </ligand>
</feature>
<evidence type="ECO:0000256" key="2">
    <source>
        <dbReference type="ARBA" id="ARBA00004275"/>
    </source>
</evidence>
<evidence type="ECO:0000256" key="8">
    <source>
        <dbReference type="ARBA" id="ARBA00023098"/>
    </source>
</evidence>
<comment type="similarity">
    <text evidence="3 10">Belongs to the acyl-CoA oxidase family.</text>
</comment>
<dbReference type="Pfam" id="PF22924">
    <property type="entry name" value="ACOX_C_alpha1"/>
    <property type="match status" value="1"/>
</dbReference>
<dbReference type="FunFam" id="2.40.110.10:FF:000003">
    <property type="entry name" value="Acyl-coenzyme A oxidase"/>
    <property type="match status" value="1"/>
</dbReference>
<dbReference type="InterPro" id="IPR046373">
    <property type="entry name" value="Acyl-CoA_Oxase/DH_mid-dom_sf"/>
</dbReference>
<evidence type="ECO:0000256" key="10">
    <source>
        <dbReference type="PIRNR" id="PIRNR000168"/>
    </source>
</evidence>
<dbReference type="GO" id="GO:0005777">
    <property type="term" value="C:peroxisome"/>
    <property type="evidence" value="ECO:0007669"/>
    <property type="project" value="UniProtKB-SubCell"/>
</dbReference>
<evidence type="ECO:0000256" key="7">
    <source>
        <dbReference type="ARBA" id="ARBA00023002"/>
    </source>
</evidence>
<gene>
    <name evidence="17" type="primary">AlNc14C375G11164</name>
    <name evidence="17" type="ORF">ALNC14_126000</name>
</gene>
<keyword evidence="9" id="KW-0576">Peroxisome</keyword>
<evidence type="ECO:0000256" key="6">
    <source>
        <dbReference type="ARBA" id="ARBA00022832"/>
    </source>
</evidence>
<dbReference type="SUPFAM" id="SSF56645">
    <property type="entry name" value="Acyl-CoA dehydrogenase NM domain-like"/>
    <property type="match status" value="1"/>
</dbReference>
<keyword evidence="4 10" id="KW-0285">Flavoprotein</keyword>
<dbReference type="PANTHER" id="PTHR10909">
    <property type="entry name" value="ELECTRON TRANSPORT OXIDOREDUCTASE"/>
    <property type="match status" value="1"/>
</dbReference>
<dbReference type="PANTHER" id="PTHR10909:SF250">
    <property type="entry name" value="PEROXISOMAL ACYL-COENZYME A OXIDASE 1"/>
    <property type="match status" value="1"/>
</dbReference>
<dbReference type="AlphaFoldDB" id="F0WYA4"/>
<evidence type="ECO:0000256" key="1">
    <source>
        <dbReference type="ARBA" id="ARBA00001974"/>
    </source>
</evidence>
<feature type="domain" description="Acyl-CoA oxidase C-terminal" evidence="13">
    <location>
        <begin position="497"/>
        <end position="671"/>
    </location>
</feature>
<dbReference type="HOGENOM" id="CLU_014629_3_1_1"/>
<reference evidence="17" key="2">
    <citation type="submission" date="2011-02" db="EMBL/GenBank/DDBJ databases">
        <authorList>
            <person name="MacLean D."/>
        </authorList>
    </citation>
    <scope>NUCLEOTIDE SEQUENCE</scope>
</reference>
<dbReference type="Gene3D" id="1.20.140.10">
    <property type="entry name" value="Butyryl-CoA Dehydrogenase, subunit A, domain 3"/>
    <property type="match status" value="2"/>
</dbReference>
<evidence type="ECO:0000256" key="3">
    <source>
        <dbReference type="ARBA" id="ARBA00006288"/>
    </source>
</evidence>
<proteinExistence type="inferred from homology"/>
<feature type="domain" description="Acyl-coenzyme A oxidase N-terminal" evidence="15">
    <location>
        <begin position="24"/>
        <end position="139"/>
    </location>
</feature>
<evidence type="ECO:0000259" key="14">
    <source>
        <dbReference type="Pfam" id="PF02770"/>
    </source>
</evidence>
<dbReference type="InterPro" id="IPR009100">
    <property type="entry name" value="AcylCoA_DH/oxidase_NM_dom_sf"/>
</dbReference>
<dbReference type="SUPFAM" id="SSF47203">
    <property type="entry name" value="Acyl-CoA dehydrogenase C-terminal domain-like"/>
    <property type="match status" value="2"/>
</dbReference>
<dbReference type="InterPro" id="IPR012258">
    <property type="entry name" value="Acyl-CoA_oxidase"/>
</dbReference>
<dbReference type="InterPro" id="IPR037069">
    <property type="entry name" value="AcylCoA_DH/ox_N_sf"/>
</dbReference>
<feature type="binding site" evidence="12">
    <location>
        <position position="146"/>
    </location>
    <ligand>
        <name>FAD</name>
        <dbReference type="ChEBI" id="CHEBI:57692"/>
    </ligand>
</feature>
<dbReference type="InterPro" id="IPR029320">
    <property type="entry name" value="Acyl-CoA_ox_N"/>
</dbReference>
<feature type="active site" description="Proton acceptor" evidence="11">
    <location>
        <position position="434"/>
    </location>
</feature>
<dbReference type="Pfam" id="PF01756">
    <property type="entry name" value="ACOX"/>
    <property type="match status" value="1"/>
</dbReference>
<accession>F0WYA4</accession>
<dbReference type="EMBL" id="FR824419">
    <property type="protein sequence ID" value="CCA26456.1"/>
    <property type="molecule type" value="Genomic_DNA"/>
</dbReference>
<dbReference type="Pfam" id="PF14749">
    <property type="entry name" value="Acyl-CoA_ox_N"/>
    <property type="match status" value="1"/>
</dbReference>
<organism evidence="17">
    <name type="scientific">Albugo laibachii Nc14</name>
    <dbReference type="NCBI Taxonomy" id="890382"/>
    <lineage>
        <taxon>Eukaryota</taxon>
        <taxon>Sar</taxon>
        <taxon>Stramenopiles</taxon>
        <taxon>Oomycota</taxon>
        <taxon>Peronosporomycetes</taxon>
        <taxon>Albuginales</taxon>
        <taxon>Albuginaceae</taxon>
        <taxon>Albugo</taxon>
    </lineage>
</organism>
<keyword evidence="5 10" id="KW-0274">FAD</keyword>
<comment type="subcellular location">
    <subcellularLocation>
        <location evidence="2">Peroxisome</location>
    </subcellularLocation>
</comment>
<dbReference type="Gene3D" id="2.40.110.10">
    <property type="entry name" value="Butyryl-CoA Dehydrogenase, subunit A, domain 2"/>
    <property type="match status" value="1"/>
</dbReference>
<dbReference type="GO" id="GO:0071949">
    <property type="term" value="F:FAD binding"/>
    <property type="evidence" value="ECO:0007669"/>
    <property type="project" value="InterPro"/>
</dbReference>
<dbReference type="Gene3D" id="1.10.540.10">
    <property type="entry name" value="Acyl-CoA dehydrogenase/oxidase, N-terminal domain"/>
    <property type="match status" value="1"/>
</dbReference>
<sequence>MIDTKLRDLAPKLLQKERISGDINVKLLTSYLHGSLEANQRRKELLNLVALNPVLSDDRTMYRNHTERYAFALKQSFHLIHFFKKHHIESPNAKRIVSSSLQETLPTVVHDRMFIPTIELHGTPEQKKKWLIPAREYRIYGTYAQTELGHGSNVQGIETTAQYDAHRQEFIIHSPTFTSRKWWPGGLGKTANVAVVYARLLLDNGRDVGVHAFIVPLRSLRDHRPLKGIELGDIGPKVGFQAVDNGFCAFHHVRIPRNHMLMRFARVNADGSYQKARNSRLIYFTMLHMRVGCLYKCRYALARATTIATRFSAVRVQGNSTKSSGNCTELQVIEYQNQQKSLFPLIGMAFVALFVERMVENHPIFAQQIGLEHENLEFHLAELHAISSGLKGWLSEYCSNGVESCRRLCGGFGFLHSSNLPQIYNELVGTCTYEGTFDILAEQHARFLRRRFEAYETNNVVEGALCAPSVSFMSQWKCWLDPNLRCRAKSTIDLTDMELLREMFAVRATRFIARLASASRSSGGDNNANMALMMRVSRAHSELLMVTASISELGNFPAHHAKTKDVVRNSIVLLVLSLVEQNLADFREVDYMSTEQGDLVRVVILDLLSKIRNNAVLLTDAWDFMDLELKSAIGRYDGDIYRALVECAADEPLNKTLIHEGYYLFQKPIIQKASL</sequence>
<evidence type="ECO:0000313" key="17">
    <source>
        <dbReference type="EMBL" id="CCA26456.1"/>
    </source>
</evidence>